<name>A0A199XTB3_9FLAO</name>
<proteinExistence type="predicted"/>
<evidence type="ECO:0000313" key="2">
    <source>
        <dbReference type="Proteomes" id="UP000093807"/>
    </source>
</evidence>
<dbReference type="Proteomes" id="UP000093807">
    <property type="component" value="Unassembled WGS sequence"/>
</dbReference>
<dbReference type="AlphaFoldDB" id="A0A199XTB3"/>
<sequence length="118" mass="14027">MENNLILELIKVDLKKKARGGKDYEYVSNGNKSLLEDKFWIEIKVDVSTFEEELIIQQLDEIVNHEIRFRKIGEFMTYSGLVSSSQYDKTKQEVVLLMLKCEYEKLYNKVQNNRKRKS</sequence>
<keyword evidence="2" id="KW-1185">Reference proteome</keyword>
<dbReference type="RefSeq" id="WP_064714897.1">
    <property type="nucleotide sequence ID" value="NZ_JMTM01000018.1"/>
</dbReference>
<reference evidence="1 2" key="1">
    <citation type="submission" date="2016-06" db="EMBL/GenBank/DDBJ databases">
        <title>Draft genome sequence of Flavobacterium succinicans strain DD5b.</title>
        <authorList>
            <person name="Poehlein A."/>
            <person name="Daniel R."/>
            <person name="Simeonova D.D."/>
        </authorList>
    </citation>
    <scope>NUCLEOTIDE SEQUENCE [LARGE SCALE GENOMIC DNA]</scope>
    <source>
        <strain evidence="1 2">DD5b</strain>
    </source>
</reference>
<gene>
    <name evidence="1" type="ORF">FLB_10380</name>
</gene>
<evidence type="ECO:0000313" key="1">
    <source>
        <dbReference type="EMBL" id="OAZ04569.1"/>
    </source>
</evidence>
<dbReference type="EMBL" id="JMTM01000018">
    <property type="protein sequence ID" value="OAZ04569.1"/>
    <property type="molecule type" value="Genomic_DNA"/>
</dbReference>
<accession>A0A199XTB3</accession>
<comment type="caution">
    <text evidence="1">The sequence shown here is derived from an EMBL/GenBank/DDBJ whole genome shotgun (WGS) entry which is preliminary data.</text>
</comment>
<dbReference type="PATRIC" id="fig|29536.5.peg.1070"/>
<protein>
    <submittedName>
        <fullName evidence="1">Uncharacterized protein</fullName>
    </submittedName>
</protein>
<organism evidence="1 2">
    <name type="scientific">Flavobacterium succinicans</name>
    <dbReference type="NCBI Taxonomy" id="29536"/>
    <lineage>
        <taxon>Bacteria</taxon>
        <taxon>Pseudomonadati</taxon>
        <taxon>Bacteroidota</taxon>
        <taxon>Flavobacteriia</taxon>
        <taxon>Flavobacteriales</taxon>
        <taxon>Flavobacteriaceae</taxon>
        <taxon>Flavobacterium</taxon>
    </lineage>
</organism>